<evidence type="ECO:0000256" key="1">
    <source>
        <dbReference type="SAM" id="MobiDB-lite"/>
    </source>
</evidence>
<reference evidence="4" key="1">
    <citation type="submission" date="2017-02" db="EMBL/GenBank/DDBJ databases">
        <authorList>
            <person name="Tafer H."/>
            <person name="Lopandic K."/>
        </authorList>
    </citation>
    <scope>NUCLEOTIDE SEQUENCE [LARGE SCALE GENOMIC DNA]</scope>
    <source>
        <strain evidence="4">CBS 366.77</strain>
    </source>
</reference>
<gene>
    <name evidence="3" type="ORF">PHISCL_09174</name>
</gene>
<accession>A0A3A2Z5V7</accession>
<dbReference type="Pfam" id="PF12898">
    <property type="entry name" value="Stc1"/>
    <property type="match status" value="1"/>
</dbReference>
<dbReference type="OrthoDB" id="3514033at2759"/>
<keyword evidence="4" id="KW-1185">Reference proteome</keyword>
<feature type="compositionally biased region" description="Basic and acidic residues" evidence="1">
    <location>
        <begin position="158"/>
        <end position="176"/>
    </location>
</feature>
<feature type="domain" description="Stc1" evidence="2">
    <location>
        <begin position="28"/>
        <end position="112"/>
    </location>
</feature>
<dbReference type="InterPro" id="IPR024630">
    <property type="entry name" value="Stc1"/>
</dbReference>
<dbReference type="Proteomes" id="UP000266188">
    <property type="component" value="Unassembled WGS sequence"/>
</dbReference>
<evidence type="ECO:0000313" key="4">
    <source>
        <dbReference type="Proteomes" id="UP000266188"/>
    </source>
</evidence>
<feature type="region of interest" description="Disordered" evidence="1">
    <location>
        <begin position="129"/>
        <end position="292"/>
    </location>
</feature>
<evidence type="ECO:0000313" key="3">
    <source>
        <dbReference type="EMBL" id="RJE18488.1"/>
    </source>
</evidence>
<proteinExistence type="predicted"/>
<feature type="compositionally biased region" description="Acidic residues" evidence="1">
    <location>
        <begin position="273"/>
        <end position="292"/>
    </location>
</feature>
<sequence>MPKGHYKGGYKDGMRRQFNNVALPEKIKCVVCKKVRMHSAFSQRQIDILRDAIWCQGERALSGPGYARCRNCTTTSICELRCTVCGKIKGTQFFSKAQRTDRDHARCIACVQRQLDADPPGSEKLIENERRNEVSASAKQSEAGDAPAAGSKSRASKRAFDPDYDPQFKNEIDEMPIKSSSFRRGDDKQGDDDDAASSKSKALTTYTGPSARTAPTESFRTANSDTADTKSEPSIDMEYSTPRRPPPKKESKFAKVKAYVPERSLVNPPASESESEADESDDGEGSDFETFV</sequence>
<evidence type="ECO:0000259" key="2">
    <source>
        <dbReference type="Pfam" id="PF12898"/>
    </source>
</evidence>
<comment type="caution">
    <text evidence="3">The sequence shown here is derived from an EMBL/GenBank/DDBJ whole genome shotgun (WGS) entry which is preliminary data.</text>
</comment>
<dbReference type="STRING" id="2070753.A0A3A2Z5V7"/>
<dbReference type="AlphaFoldDB" id="A0A3A2Z5V7"/>
<feature type="compositionally biased region" description="Polar residues" evidence="1">
    <location>
        <begin position="203"/>
        <end position="226"/>
    </location>
</feature>
<name>A0A3A2Z5V7_9EURO</name>
<protein>
    <recommendedName>
        <fullName evidence="2">Stc1 domain-containing protein</fullName>
    </recommendedName>
</protein>
<organism evidence="3 4">
    <name type="scientific">Aspergillus sclerotialis</name>
    <dbReference type="NCBI Taxonomy" id="2070753"/>
    <lineage>
        <taxon>Eukaryota</taxon>
        <taxon>Fungi</taxon>
        <taxon>Dikarya</taxon>
        <taxon>Ascomycota</taxon>
        <taxon>Pezizomycotina</taxon>
        <taxon>Eurotiomycetes</taxon>
        <taxon>Eurotiomycetidae</taxon>
        <taxon>Eurotiales</taxon>
        <taxon>Aspergillaceae</taxon>
        <taxon>Aspergillus</taxon>
        <taxon>Aspergillus subgen. Polypaecilum</taxon>
    </lineage>
</organism>
<dbReference type="EMBL" id="MVGC01000543">
    <property type="protein sequence ID" value="RJE18488.1"/>
    <property type="molecule type" value="Genomic_DNA"/>
</dbReference>